<comment type="caution">
    <text evidence="3">The sequence shown here is derived from an EMBL/GenBank/DDBJ whole genome shotgun (WGS) entry which is preliminary data.</text>
</comment>
<dbReference type="Gene3D" id="3.20.80.10">
    <property type="entry name" value="Regulatory factor, effector binding domain"/>
    <property type="match status" value="1"/>
</dbReference>
<evidence type="ECO:0000256" key="2">
    <source>
        <dbReference type="SAM" id="SignalP"/>
    </source>
</evidence>
<dbReference type="EMBL" id="BLLK01000069">
    <property type="protein sequence ID" value="GFH60573.1"/>
    <property type="molecule type" value="Genomic_DNA"/>
</dbReference>
<organism evidence="3 4">
    <name type="scientific">Chaetoceros tenuissimus</name>
    <dbReference type="NCBI Taxonomy" id="426638"/>
    <lineage>
        <taxon>Eukaryota</taxon>
        <taxon>Sar</taxon>
        <taxon>Stramenopiles</taxon>
        <taxon>Ochrophyta</taxon>
        <taxon>Bacillariophyta</taxon>
        <taxon>Coscinodiscophyceae</taxon>
        <taxon>Chaetocerotophycidae</taxon>
        <taxon>Chaetocerotales</taxon>
        <taxon>Chaetocerotaceae</taxon>
        <taxon>Chaetoceros</taxon>
    </lineage>
</organism>
<evidence type="ECO:0000313" key="4">
    <source>
        <dbReference type="Proteomes" id="UP001054902"/>
    </source>
</evidence>
<protein>
    <recommendedName>
        <fullName evidence="5">SOUL heme-binding protein</fullName>
    </recommendedName>
</protein>
<proteinExistence type="inferred from homology"/>
<dbReference type="AlphaFoldDB" id="A0AAD3HF04"/>
<evidence type="ECO:0000313" key="3">
    <source>
        <dbReference type="EMBL" id="GFH60573.1"/>
    </source>
</evidence>
<dbReference type="InterPro" id="IPR011256">
    <property type="entry name" value="Reg_factor_effector_dom_sf"/>
</dbReference>
<sequence>MLNLCKYFSWLLLTTNAVLSFVPTSNSFGVPLTSATQLSSPESFSRNVVGAAFTRNSDDITTLKATATDNMDDAIDMQDVMDTLDKALNAKADNASKLLTMINDMRQNKSQEELSIFLGKILEKVDDSKPFWTRIRVMSKLSKRARLASLKRVLDMSTPTATDDDDEDAATSRRIRALVVALRSLVKTNDDGTKQASSIFSIEKAARKDAKQMVSAEDMESRVPEGLETPTYEVIVKRPSFEIREYQPFSVCKVPMSKPRPDATATDQKVSQPQLSGASSFGALAGYLFGKNKEEKAMKMTTPVLTTGEGEDKSMAFVLPSDYWQEDSLKNAPTPLDNSLVELKREDVKQVAVVMFGGFASSKDVESKKEKLLKSLENDKDWMVSPESEKITLAQYNDPFTPPWRRRNEVSISVVPRS</sequence>
<keyword evidence="2" id="KW-0732">Signal</keyword>
<comment type="similarity">
    <text evidence="1">Belongs to the HEBP family.</text>
</comment>
<name>A0AAD3HF04_9STRA</name>
<accession>A0AAD3HF04</accession>
<evidence type="ECO:0008006" key="5">
    <source>
        <dbReference type="Google" id="ProtNLM"/>
    </source>
</evidence>
<dbReference type="PANTHER" id="PTHR11220">
    <property type="entry name" value="HEME-BINDING PROTEIN-RELATED"/>
    <property type="match status" value="1"/>
</dbReference>
<dbReference type="Proteomes" id="UP001054902">
    <property type="component" value="Unassembled WGS sequence"/>
</dbReference>
<feature type="chain" id="PRO_5042049722" description="SOUL heme-binding protein" evidence="2">
    <location>
        <begin position="21"/>
        <end position="418"/>
    </location>
</feature>
<evidence type="ECO:0000256" key="1">
    <source>
        <dbReference type="ARBA" id="ARBA00009817"/>
    </source>
</evidence>
<reference evidence="3 4" key="1">
    <citation type="journal article" date="2021" name="Sci. Rep.">
        <title>The genome of the diatom Chaetoceros tenuissimus carries an ancient integrated fragment of an extant virus.</title>
        <authorList>
            <person name="Hongo Y."/>
            <person name="Kimura K."/>
            <person name="Takaki Y."/>
            <person name="Yoshida Y."/>
            <person name="Baba S."/>
            <person name="Kobayashi G."/>
            <person name="Nagasaki K."/>
            <person name="Hano T."/>
            <person name="Tomaru Y."/>
        </authorList>
    </citation>
    <scope>NUCLEOTIDE SEQUENCE [LARGE SCALE GENOMIC DNA]</scope>
    <source>
        <strain evidence="3 4">NIES-3715</strain>
    </source>
</reference>
<keyword evidence="4" id="KW-1185">Reference proteome</keyword>
<dbReference type="PANTHER" id="PTHR11220:SF58">
    <property type="entry name" value="SOUL HEME-BINDING FAMILY PROTEIN"/>
    <property type="match status" value="1"/>
</dbReference>
<dbReference type="Pfam" id="PF04832">
    <property type="entry name" value="SOUL"/>
    <property type="match status" value="1"/>
</dbReference>
<gene>
    <name evidence="3" type="ORF">CTEN210_17049</name>
</gene>
<feature type="signal peptide" evidence="2">
    <location>
        <begin position="1"/>
        <end position="20"/>
    </location>
</feature>
<dbReference type="InterPro" id="IPR006917">
    <property type="entry name" value="SOUL_heme-bd"/>
</dbReference>
<dbReference type="SUPFAM" id="SSF55136">
    <property type="entry name" value="Probable bacterial effector-binding domain"/>
    <property type="match status" value="1"/>
</dbReference>